<dbReference type="Pfam" id="PF21983">
    <property type="entry name" value="NikA-like"/>
    <property type="match status" value="1"/>
</dbReference>
<evidence type="ECO:0000313" key="1">
    <source>
        <dbReference type="EMBL" id="MFE4108488.1"/>
    </source>
</evidence>
<evidence type="ECO:0000313" key="2">
    <source>
        <dbReference type="Proteomes" id="UP001600165"/>
    </source>
</evidence>
<gene>
    <name evidence="1" type="ORF">ACFVKH_19585</name>
</gene>
<sequence length="110" mass="12185">MKRNTRIPVRVTPDEKETIQSGASAIGTNVSRLLRVLGLKAKELHQLIALIRRLTARLLRLKSLSYRRQVEPEEIRAAVDGTLEPLQAVEAALQTPPVVEQPEPGESTEA</sequence>
<dbReference type="EMBL" id="JBHZOL010000111">
    <property type="protein sequence ID" value="MFE4108488.1"/>
    <property type="molecule type" value="Genomic_DNA"/>
</dbReference>
<organism evidence="1 2">
    <name type="scientific">Almyronema epifaneia S1</name>
    <dbReference type="NCBI Taxonomy" id="2991925"/>
    <lineage>
        <taxon>Bacteria</taxon>
        <taxon>Bacillati</taxon>
        <taxon>Cyanobacteriota</taxon>
        <taxon>Cyanophyceae</taxon>
        <taxon>Nodosilineales</taxon>
        <taxon>Nodosilineaceae</taxon>
        <taxon>Almyronema</taxon>
        <taxon>Almyronema epifaneia</taxon>
    </lineage>
</organism>
<name>A0ABW6IJV3_9CYAN</name>
<dbReference type="Proteomes" id="UP001600165">
    <property type="component" value="Unassembled WGS sequence"/>
</dbReference>
<reference evidence="1 2" key="1">
    <citation type="submission" date="2024-10" db="EMBL/GenBank/DDBJ databases">
        <authorList>
            <person name="Ratan Roy A."/>
            <person name="Morales Sandoval P.H."/>
            <person name="De Los Santos Villalobos S."/>
            <person name="Chakraborty S."/>
            <person name="Mukherjee J."/>
        </authorList>
    </citation>
    <scope>NUCLEOTIDE SEQUENCE [LARGE SCALE GENOMIC DNA]</scope>
    <source>
        <strain evidence="1 2">S1</strain>
    </source>
</reference>
<protein>
    <recommendedName>
        <fullName evidence="3">Plasmid mobilization relaxosome protein MobC</fullName>
    </recommendedName>
</protein>
<proteinExistence type="predicted"/>
<dbReference type="InterPro" id="IPR053842">
    <property type="entry name" value="NikA-like"/>
</dbReference>
<dbReference type="RefSeq" id="WP_377968117.1">
    <property type="nucleotide sequence ID" value="NZ_JBHZOL010000111.1"/>
</dbReference>
<keyword evidence="2" id="KW-1185">Reference proteome</keyword>
<comment type="caution">
    <text evidence="1">The sequence shown here is derived from an EMBL/GenBank/DDBJ whole genome shotgun (WGS) entry which is preliminary data.</text>
</comment>
<accession>A0ABW6IJV3</accession>
<evidence type="ECO:0008006" key="3">
    <source>
        <dbReference type="Google" id="ProtNLM"/>
    </source>
</evidence>